<dbReference type="InterPro" id="IPR051184">
    <property type="entry name" value="Tyrosine-phos_adapter"/>
</dbReference>
<dbReference type="PROSITE" id="PS50002">
    <property type="entry name" value="SH3"/>
    <property type="match status" value="2"/>
</dbReference>
<comment type="caution">
    <text evidence="8">The sequence shown here is derived from an EMBL/GenBank/DDBJ whole genome shotgun (WGS) entry which is preliminary data.</text>
</comment>
<dbReference type="AlphaFoldDB" id="A0A8S1F2B1"/>
<name>A0A8S1F2B1_9PELO</name>
<dbReference type="PANTHER" id="PTHR19969">
    <property type="entry name" value="SH2-SH3 ADAPTOR PROTEIN-RELATED"/>
    <property type="match status" value="1"/>
</dbReference>
<sequence length="277" mass="31241">MNTNGFDPFEWRSFFFPNISRDEASRLLSEPNVAIGTFLLRESSRPGEYSLTVRESNDGNIVRHYLIENEQHEDGSASVKIAKQSFPDIPSLLNHFKMRVLDNASLLYAYKKPIIETVVGTFKFSGERDTDLPFEVGERLEIITKTNNDWWEARNALGTTGLVPANYVEPVTEFNNERVSKGASQSSISSDGRGGVERFSSTSTSSDTADHHYQPRLPAIAKVVYDRTPNAYDPTQLRLKKGQTLKVTEKLSNGMYRAELEGISGIVPFTYIKFIRE</sequence>
<dbReference type="GO" id="GO:0035591">
    <property type="term" value="F:signaling adaptor activity"/>
    <property type="evidence" value="ECO:0007669"/>
    <property type="project" value="TreeGrafter"/>
</dbReference>
<gene>
    <name evidence="8" type="ORF">CBOVIS_LOCUS7998</name>
</gene>
<evidence type="ECO:0000256" key="2">
    <source>
        <dbReference type="ARBA" id="ARBA00022999"/>
    </source>
</evidence>
<dbReference type="GO" id="GO:0030971">
    <property type="term" value="F:receptor tyrosine kinase binding"/>
    <property type="evidence" value="ECO:0007669"/>
    <property type="project" value="TreeGrafter"/>
</dbReference>
<evidence type="ECO:0000256" key="1">
    <source>
        <dbReference type="ARBA" id="ARBA00022443"/>
    </source>
</evidence>
<dbReference type="SMART" id="SM00326">
    <property type="entry name" value="SH3"/>
    <property type="match status" value="2"/>
</dbReference>
<evidence type="ECO:0000313" key="9">
    <source>
        <dbReference type="Proteomes" id="UP000494206"/>
    </source>
</evidence>
<dbReference type="InterPro" id="IPR001452">
    <property type="entry name" value="SH3_domain"/>
</dbReference>
<evidence type="ECO:0000256" key="4">
    <source>
        <dbReference type="PROSITE-ProRule" id="PRU00192"/>
    </source>
</evidence>
<dbReference type="GO" id="GO:0007167">
    <property type="term" value="P:enzyme-linked receptor protein signaling pathway"/>
    <property type="evidence" value="ECO:0007669"/>
    <property type="project" value="TreeGrafter"/>
</dbReference>
<dbReference type="CDD" id="cd00173">
    <property type="entry name" value="SH2"/>
    <property type="match status" value="1"/>
</dbReference>
<dbReference type="Proteomes" id="UP000494206">
    <property type="component" value="Unassembled WGS sequence"/>
</dbReference>
<feature type="domain" description="SH3" evidence="7">
    <location>
        <begin position="113"/>
        <end position="173"/>
    </location>
</feature>
<dbReference type="InterPro" id="IPR036860">
    <property type="entry name" value="SH2_dom_sf"/>
</dbReference>
<dbReference type="Gene3D" id="3.30.505.10">
    <property type="entry name" value="SH2 domain"/>
    <property type="match status" value="1"/>
</dbReference>
<dbReference type="InterPro" id="IPR000980">
    <property type="entry name" value="SH2"/>
</dbReference>
<dbReference type="PROSITE" id="PS50001">
    <property type="entry name" value="SH2"/>
    <property type="match status" value="1"/>
</dbReference>
<feature type="domain" description="SH2" evidence="6">
    <location>
        <begin position="14"/>
        <end position="114"/>
    </location>
</feature>
<dbReference type="SUPFAM" id="SSF50044">
    <property type="entry name" value="SH3-domain"/>
    <property type="match status" value="2"/>
</dbReference>
<dbReference type="Pfam" id="PF07653">
    <property type="entry name" value="SH3_2"/>
    <property type="match status" value="1"/>
</dbReference>
<dbReference type="GO" id="GO:0016477">
    <property type="term" value="P:cell migration"/>
    <property type="evidence" value="ECO:0007669"/>
    <property type="project" value="TreeGrafter"/>
</dbReference>
<reference evidence="8 9" key="1">
    <citation type="submission" date="2020-04" db="EMBL/GenBank/DDBJ databases">
        <authorList>
            <person name="Laetsch R D."/>
            <person name="Stevens L."/>
            <person name="Kumar S."/>
            <person name="Blaxter L. M."/>
        </authorList>
    </citation>
    <scope>NUCLEOTIDE SEQUENCE [LARGE SCALE GENOMIC DNA]</scope>
</reference>
<feature type="domain" description="SH3" evidence="7">
    <location>
        <begin position="216"/>
        <end position="277"/>
    </location>
</feature>
<evidence type="ECO:0000256" key="5">
    <source>
        <dbReference type="SAM" id="MobiDB-lite"/>
    </source>
</evidence>
<dbReference type="Pfam" id="PF14604">
    <property type="entry name" value="SH3_9"/>
    <property type="match status" value="1"/>
</dbReference>
<dbReference type="PANTHER" id="PTHR19969:SF5">
    <property type="entry name" value="CRK-LIKE PROTEIN"/>
    <property type="match status" value="1"/>
</dbReference>
<feature type="region of interest" description="Disordered" evidence="5">
    <location>
        <begin position="178"/>
        <end position="212"/>
    </location>
</feature>
<organism evidence="8 9">
    <name type="scientific">Caenorhabditis bovis</name>
    <dbReference type="NCBI Taxonomy" id="2654633"/>
    <lineage>
        <taxon>Eukaryota</taxon>
        <taxon>Metazoa</taxon>
        <taxon>Ecdysozoa</taxon>
        <taxon>Nematoda</taxon>
        <taxon>Chromadorea</taxon>
        <taxon>Rhabditida</taxon>
        <taxon>Rhabditina</taxon>
        <taxon>Rhabditomorpha</taxon>
        <taxon>Rhabditoidea</taxon>
        <taxon>Rhabditidae</taxon>
        <taxon>Peloderinae</taxon>
        <taxon>Caenorhabditis</taxon>
    </lineage>
</organism>
<dbReference type="Gene3D" id="2.30.30.40">
    <property type="entry name" value="SH3 Domains"/>
    <property type="match status" value="2"/>
</dbReference>
<keyword evidence="1 4" id="KW-0728">SH3 domain</keyword>
<proteinExistence type="predicted"/>
<dbReference type="PRINTS" id="PR00401">
    <property type="entry name" value="SH2DOMAIN"/>
</dbReference>
<evidence type="ECO:0000259" key="6">
    <source>
        <dbReference type="PROSITE" id="PS50001"/>
    </source>
</evidence>
<dbReference type="EMBL" id="CADEPM010000005">
    <property type="protein sequence ID" value="CAB3405852.1"/>
    <property type="molecule type" value="Genomic_DNA"/>
</dbReference>
<protein>
    <submittedName>
        <fullName evidence="8">Uncharacterized protein</fullName>
    </submittedName>
</protein>
<keyword evidence="9" id="KW-1185">Reference proteome</keyword>
<evidence type="ECO:0000313" key="8">
    <source>
        <dbReference type="EMBL" id="CAB3405852.1"/>
    </source>
</evidence>
<evidence type="ECO:0000256" key="3">
    <source>
        <dbReference type="PROSITE-ProRule" id="PRU00191"/>
    </source>
</evidence>
<accession>A0A8S1F2B1</accession>
<evidence type="ECO:0000259" key="7">
    <source>
        <dbReference type="PROSITE" id="PS50002"/>
    </source>
</evidence>
<dbReference type="InterPro" id="IPR036028">
    <property type="entry name" value="SH3-like_dom_sf"/>
</dbReference>
<dbReference type="SUPFAM" id="SSF55550">
    <property type="entry name" value="SH2 domain"/>
    <property type="match status" value="1"/>
</dbReference>
<dbReference type="GO" id="GO:0005737">
    <property type="term" value="C:cytoplasm"/>
    <property type="evidence" value="ECO:0007669"/>
    <property type="project" value="TreeGrafter"/>
</dbReference>
<dbReference type="SMART" id="SM00252">
    <property type="entry name" value="SH2"/>
    <property type="match status" value="1"/>
</dbReference>
<dbReference type="PRINTS" id="PR00452">
    <property type="entry name" value="SH3DOMAIN"/>
</dbReference>
<keyword evidence="2 3" id="KW-0727">SH2 domain</keyword>
<dbReference type="FunFam" id="2.30.30.40:FF:000356">
    <property type="entry name" value="Cell death abnormality protein 2"/>
    <property type="match status" value="1"/>
</dbReference>
<dbReference type="OrthoDB" id="9204160at2759"/>
<dbReference type="Pfam" id="PF00017">
    <property type="entry name" value="SH2"/>
    <property type="match status" value="1"/>
</dbReference>